<comment type="caution">
    <text evidence="2">The sequence shown here is derived from an EMBL/GenBank/DDBJ whole genome shotgun (WGS) entry which is preliminary data.</text>
</comment>
<feature type="compositionally biased region" description="Pro residues" evidence="1">
    <location>
        <begin position="238"/>
        <end position="247"/>
    </location>
</feature>
<proteinExistence type="predicted"/>
<reference evidence="2 3" key="1">
    <citation type="submission" date="2019-06" db="EMBL/GenBank/DDBJ databases">
        <title>Sequencing the genomes of 1000 actinobacteria strains.</title>
        <authorList>
            <person name="Klenk H.-P."/>
        </authorList>
    </citation>
    <scope>NUCLEOTIDE SEQUENCE [LARGE SCALE GENOMIC DNA]</scope>
    <source>
        <strain evidence="2 3">DSM 18082</strain>
    </source>
</reference>
<evidence type="ECO:0000313" key="2">
    <source>
        <dbReference type="EMBL" id="TQL60132.1"/>
    </source>
</evidence>
<accession>A0A542ZIG7</accession>
<dbReference type="AlphaFoldDB" id="A0A542ZIG7"/>
<keyword evidence="3" id="KW-1185">Reference proteome</keyword>
<protein>
    <submittedName>
        <fullName evidence="2">Uncharacterized protein</fullName>
    </submittedName>
</protein>
<sequence>MSARLSATFHAASESRRLDAGEILWTAALGWACAEFFNQGRHSPRSLVEIRPRWIRQPLADQARYRVLSAIALRHQTRAHDVWRAVRGLASGPLRAFRLGLHQRGTRPKPARHDNGRFPRGTGPACTRGRISAPDRTAGVSPALPRLLVEECTRRHMAQRRAHAVLRDCAVRSLRVRTSPIAIRTAAAANCSSPFVATSSARVPGVATPIRSSLPAGSVFLKAASPPQPGPTADGAPSPAPARPADPPGAAGAWVFVPAGFAVTLTPRTAPADPAGVDPVTAPPTPGVPGVRG</sequence>
<dbReference type="EMBL" id="VFOQ01000001">
    <property type="protein sequence ID" value="TQL60132.1"/>
    <property type="molecule type" value="Genomic_DNA"/>
</dbReference>
<feature type="region of interest" description="Disordered" evidence="1">
    <location>
        <begin position="267"/>
        <end position="293"/>
    </location>
</feature>
<feature type="compositionally biased region" description="Low complexity" evidence="1">
    <location>
        <begin position="269"/>
        <end position="280"/>
    </location>
</feature>
<organism evidence="2 3">
    <name type="scientific">Oryzihumus leptocrescens</name>
    <dbReference type="NCBI Taxonomy" id="297536"/>
    <lineage>
        <taxon>Bacteria</taxon>
        <taxon>Bacillati</taxon>
        <taxon>Actinomycetota</taxon>
        <taxon>Actinomycetes</taxon>
        <taxon>Micrococcales</taxon>
        <taxon>Intrasporangiaceae</taxon>
        <taxon>Oryzihumus</taxon>
    </lineage>
</organism>
<evidence type="ECO:0000313" key="3">
    <source>
        <dbReference type="Proteomes" id="UP000319514"/>
    </source>
</evidence>
<gene>
    <name evidence="2" type="ORF">FB474_1515</name>
</gene>
<feature type="region of interest" description="Disordered" evidence="1">
    <location>
        <begin position="220"/>
        <end position="251"/>
    </location>
</feature>
<dbReference type="Proteomes" id="UP000319514">
    <property type="component" value="Unassembled WGS sequence"/>
</dbReference>
<evidence type="ECO:0000256" key="1">
    <source>
        <dbReference type="SAM" id="MobiDB-lite"/>
    </source>
</evidence>
<name>A0A542ZIG7_9MICO</name>
<feature type="region of interest" description="Disordered" evidence="1">
    <location>
        <begin position="105"/>
        <end position="138"/>
    </location>
</feature>